<accession>A0A4Q1CB33</accession>
<dbReference type="PRINTS" id="PR00813">
    <property type="entry name" value="BCTERIALGSPG"/>
</dbReference>
<dbReference type="EMBL" id="SDHX01000001">
    <property type="protein sequence ID" value="RXK56305.1"/>
    <property type="molecule type" value="Genomic_DNA"/>
</dbReference>
<dbReference type="InterPro" id="IPR013545">
    <property type="entry name" value="T2SS_protein-GspG_C"/>
</dbReference>
<keyword evidence="5 7" id="KW-0472">Membrane</keyword>
<dbReference type="AlphaFoldDB" id="A0A4Q1CB33"/>
<evidence type="ECO:0000256" key="1">
    <source>
        <dbReference type="ARBA" id="ARBA00004167"/>
    </source>
</evidence>
<evidence type="ECO:0000256" key="7">
    <source>
        <dbReference type="SAM" id="Phobius"/>
    </source>
</evidence>
<feature type="transmembrane region" description="Helical" evidence="7">
    <location>
        <begin position="15"/>
        <end position="37"/>
    </location>
</feature>
<proteinExistence type="predicted"/>
<gene>
    <name evidence="9" type="ORF">ESB00_10660</name>
</gene>
<evidence type="ECO:0000256" key="4">
    <source>
        <dbReference type="ARBA" id="ARBA00022989"/>
    </source>
</evidence>
<dbReference type="Pfam" id="PF07963">
    <property type="entry name" value="N_methyl"/>
    <property type="match status" value="1"/>
</dbReference>
<evidence type="ECO:0000259" key="8">
    <source>
        <dbReference type="Pfam" id="PF08334"/>
    </source>
</evidence>
<dbReference type="NCBIfam" id="TIGR02532">
    <property type="entry name" value="IV_pilin_GFxxxE"/>
    <property type="match status" value="1"/>
</dbReference>
<keyword evidence="10" id="KW-1185">Reference proteome</keyword>
<comment type="caution">
    <text evidence="9">The sequence shown here is derived from an EMBL/GenBank/DDBJ whole genome shotgun (WGS) entry which is preliminary data.</text>
</comment>
<evidence type="ECO:0000313" key="10">
    <source>
        <dbReference type="Proteomes" id="UP000290218"/>
    </source>
</evidence>
<keyword evidence="2" id="KW-0488">Methylation</keyword>
<dbReference type="InterPro" id="IPR045584">
    <property type="entry name" value="Pilin-like"/>
</dbReference>
<dbReference type="RefSeq" id="WP_129047672.1">
    <property type="nucleotide sequence ID" value="NZ_SDHX01000001.1"/>
</dbReference>
<dbReference type="GO" id="GO:0016020">
    <property type="term" value="C:membrane"/>
    <property type="evidence" value="ECO:0007669"/>
    <property type="project" value="UniProtKB-SubCell"/>
</dbReference>
<keyword evidence="3 7" id="KW-0812">Transmembrane</keyword>
<protein>
    <submittedName>
        <fullName evidence="9">Type II secretion system protein</fullName>
    </submittedName>
</protein>
<dbReference type="PANTHER" id="PTHR30093">
    <property type="entry name" value="GENERAL SECRETION PATHWAY PROTEIN G"/>
    <property type="match status" value="1"/>
</dbReference>
<evidence type="ECO:0000256" key="2">
    <source>
        <dbReference type="ARBA" id="ARBA00022481"/>
    </source>
</evidence>
<dbReference type="PANTHER" id="PTHR30093:SF44">
    <property type="entry name" value="TYPE II SECRETION SYSTEM CORE PROTEIN G"/>
    <property type="match status" value="1"/>
</dbReference>
<evidence type="ECO:0000256" key="6">
    <source>
        <dbReference type="SAM" id="MobiDB-lite"/>
    </source>
</evidence>
<dbReference type="OrthoDB" id="194546at2"/>
<sequence length="183" mass="19426">MSLSAQLRPARSRGAFTLLELLVVIGLIAILTGLVLGAGRRASDAGKASRARAELTALAAALDAYRLAHGDYPRTDEPARLLQALIGKRGPDHQVITSRAFVEVARLQTADARDPFTDDSAVLLDPWGRPYRYAYKSQAPWTNSAPVLHSAGPDGTDTTSLTAGGFPDRSASGNADNLYADQP</sequence>
<feature type="region of interest" description="Disordered" evidence="6">
    <location>
        <begin position="144"/>
        <end position="183"/>
    </location>
</feature>
<name>A0A4Q1CB33_9BACT</name>
<dbReference type="SUPFAM" id="SSF54523">
    <property type="entry name" value="Pili subunits"/>
    <property type="match status" value="1"/>
</dbReference>
<dbReference type="Proteomes" id="UP000290218">
    <property type="component" value="Unassembled WGS sequence"/>
</dbReference>
<dbReference type="Pfam" id="PF08334">
    <property type="entry name" value="T2SSG"/>
    <property type="match status" value="1"/>
</dbReference>
<dbReference type="GO" id="GO:0015628">
    <property type="term" value="P:protein secretion by the type II secretion system"/>
    <property type="evidence" value="ECO:0007669"/>
    <property type="project" value="InterPro"/>
</dbReference>
<dbReference type="InterPro" id="IPR012902">
    <property type="entry name" value="N_methyl_site"/>
</dbReference>
<dbReference type="GO" id="GO:0015627">
    <property type="term" value="C:type II protein secretion system complex"/>
    <property type="evidence" value="ECO:0007669"/>
    <property type="project" value="InterPro"/>
</dbReference>
<evidence type="ECO:0000256" key="5">
    <source>
        <dbReference type="ARBA" id="ARBA00023136"/>
    </source>
</evidence>
<dbReference type="Gene3D" id="3.30.700.10">
    <property type="entry name" value="Glycoprotein, Type 4 Pilin"/>
    <property type="match status" value="1"/>
</dbReference>
<dbReference type="InterPro" id="IPR000983">
    <property type="entry name" value="Bac_GSPG_pilin"/>
</dbReference>
<feature type="domain" description="Type II secretion system protein GspG C-terminal" evidence="8">
    <location>
        <begin position="43"/>
        <end position="159"/>
    </location>
</feature>
<keyword evidence="4 7" id="KW-1133">Transmembrane helix</keyword>
<evidence type="ECO:0000313" key="9">
    <source>
        <dbReference type="EMBL" id="RXK56305.1"/>
    </source>
</evidence>
<reference evidence="9 10" key="1">
    <citation type="submission" date="2019-01" db="EMBL/GenBank/DDBJ databases">
        <title>Lacunisphaera sp. strain TWA-58.</title>
        <authorList>
            <person name="Chen W.-M."/>
        </authorList>
    </citation>
    <scope>NUCLEOTIDE SEQUENCE [LARGE SCALE GENOMIC DNA]</scope>
    <source>
        <strain evidence="9 10">TWA-58</strain>
    </source>
</reference>
<comment type="subcellular location">
    <subcellularLocation>
        <location evidence="1">Membrane</location>
        <topology evidence="1">Single-pass membrane protein</topology>
    </subcellularLocation>
</comment>
<evidence type="ECO:0000256" key="3">
    <source>
        <dbReference type="ARBA" id="ARBA00022692"/>
    </source>
</evidence>
<organism evidence="9 10">
    <name type="scientific">Oleiharenicola lentus</name>
    <dbReference type="NCBI Taxonomy" id="2508720"/>
    <lineage>
        <taxon>Bacteria</taxon>
        <taxon>Pseudomonadati</taxon>
        <taxon>Verrucomicrobiota</taxon>
        <taxon>Opitutia</taxon>
        <taxon>Opitutales</taxon>
        <taxon>Opitutaceae</taxon>
        <taxon>Oleiharenicola</taxon>
    </lineage>
</organism>